<keyword evidence="3" id="KW-1185">Reference proteome</keyword>
<comment type="caution">
    <text evidence="2">The sequence shown here is derived from an EMBL/GenBank/DDBJ whole genome shotgun (WGS) entry which is preliminary data.</text>
</comment>
<evidence type="ECO:0000313" key="3">
    <source>
        <dbReference type="Proteomes" id="UP000218231"/>
    </source>
</evidence>
<accession>A0A2A2L5C7</accession>
<dbReference type="Proteomes" id="UP000218231">
    <property type="component" value="Unassembled WGS sequence"/>
</dbReference>
<proteinExistence type="predicted"/>
<protein>
    <submittedName>
        <fullName evidence="2">Uncharacterized protein</fullName>
    </submittedName>
</protein>
<evidence type="ECO:0000313" key="2">
    <source>
        <dbReference type="EMBL" id="PAV81267.1"/>
    </source>
</evidence>
<name>A0A2A2L5C7_9BILA</name>
<dbReference type="EMBL" id="LIAE01007190">
    <property type="protein sequence ID" value="PAV81267.1"/>
    <property type="molecule type" value="Genomic_DNA"/>
</dbReference>
<organism evidence="2 3">
    <name type="scientific">Diploscapter pachys</name>
    <dbReference type="NCBI Taxonomy" id="2018661"/>
    <lineage>
        <taxon>Eukaryota</taxon>
        <taxon>Metazoa</taxon>
        <taxon>Ecdysozoa</taxon>
        <taxon>Nematoda</taxon>
        <taxon>Chromadorea</taxon>
        <taxon>Rhabditida</taxon>
        <taxon>Rhabditina</taxon>
        <taxon>Rhabditomorpha</taxon>
        <taxon>Rhabditoidea</taxon>
        <taxon>Rhabditidae</taxon>
        <taxon>Diploscapter</taxon>
    </lineage>
</organism>
<dbReference type="AlphaFoldDB" id="A0A2A2L5C7"/>
<sequence>MRQASLTDIAKDKKKKKLLAAWQIERVEMIRGIKRRKGKAEREDWLVEMNRLDSDTGAMPLQSRAAFSLSAQSPRPKAIHLNHYQCQSNESEEMQKSPLIFRNGQR</sequence>
<evidence type="ECO:0000256" key="1">
    <source>
        <dbReference type="SAM" id="MobiDB-lite"/>
    </source>
</evidence>
<gene>
    <name evidence="2" type="ORF">WR25_08473</name>
</gene>
<reference evidence="2 3" key="1">
    <citation type="journal article" date="2017" name="Curr. Biol.">
        <title>Genome architecture and evolution of a unichromosomal asexual nematode.</title>
        <authorList>
            <person name="Fradin H."/>
            <person name="Zegar C."/>
            <person name="Gutwein M."/>
            <person name="Lucas J."/>
            <person name="Kovtun M."/>
            <person name="Corcoran D."/>
            <person name="Baugh L.R."/>
            <person name="Kiontke K."/>
            <person name="Gunsalus K."/>
            <person name="Fitch D.H."/>
            <person name="Piano F."/>
        </authorList>
    </citation>
    <scope>NUCLEOTIDE SEQUENCE [LARGE SCALE GENOMIC DNA]</scope>
    <source>
        <strain evidence="2">PF1309</strain>
    </source>
</reference>
<feature type="region of interest" description="Disordered" evidence="1">
    <location>
        <begin position="87"/>
        <end position="106"/>
    </location>
</feature>